<comment type="caution">
    <text evidence="2">The sequence shown here is derived from an EMBL/GenBank/DDBJ whole genome shotgun (WGS) entry which is preliminary data.</text>
</comment>
<dbReference type="Proteomes" id="UP000625711">
    <property type="component" value="Unassembled WGS sequence"/>
</dbReference>
<proteinExistence type="predicted"/>
<organism evidence="2 3">
    <name type="scientific">Rhynchophorus ferrugineus</name>
    <name type="common">Red palm weevil</name>
    <name type="synonym">Curculio ferrugineus</name>
    <dbReference type="NCBI Taxonomy" id="354439"/>
    <lineage>
        <taxon>Eukaryota</taxon>
        <taxon>Metazoa</taxon>
        <taxon>Ecdysozoa</taxon>
        <taxon>Arthropoda</taxon>
        <taxon>Hexapoda</taxon>
        <taxon>Insecta</taxon>
        <taxon>Pterygota</taxon>
        <taxon>Neoptera</taxon>
        <taxon>Endopterygota</taxon>
        <taxon>Coleoptera</taxon>
        <taxon>Polyphaga</taxon>
        <taxon>Cucujiformia</taxon>
        <taxon>Curculionidae</taxon>
        <taxon>Dryophthorinae</taxon>
        <taxon>Rhynchophorus</taxon>
    </lineage>
</organism>
<sequence length="86" mass="9083">MAIPRVLYTTAEFFHYVPDPGTGKSPINNSARGAVEARGTSLRDSTVIPLSSASPWSAVPRPSHPSRPSASGKFSKSVVVAVEMKS</sequence>
<name>A0A834MGH8_RHYFE</name>
<feature type="compositionally biased region" description="Low complexity" evidence="1">
    <location>
        <begin position="57"/>
        <end position="71"/>
    </location>
</feature>
<evidence type="ECO:0000313" key="2">
    <source>
        <dbReference type="EMBL" id="KAF7279075.1"/>
    </source>
</evidence>
<dbReference type="AlphaFoldDB" id="A0A834MGH8"/>
<accession>A0A834MGH8</accession>
<protein>
    <submittedName>
        <fullName evidence="2">Uncharacterized protein</fullName>
    </submittedName>
</protein>
<reference evidence="2" key="1">
    <citation type="submission" date="2020-08" db="EMBL/GenBank/DDBJ databases">
        <title>Genome sequencing and assembly of the red palm weevil Rhynchophorus ferrugineus.</title>
        <authorList>
            <person name="Dias G.B."/>
            <person name="Bergman C.M."/>
            <person name="Manee M."/>
        </authorList>
    </citation>
    <scope>NUCLEOTIDE SEQUENCE</scope>
    <source>
        <strain evidence="2">AA-2017</strain>
        <tissue evidence="2">Whole larva</tissue>
    </source>
</reference>
<dbReference type="EMBL" id="JAACXV010000377">
    <property type="protein sequence ID" value="KAF7279075.1"/>
    <property type="molecule type" value="Genomic_DNA"/>
</dbReference>
<evidence type="ECO:0000313" key="3">
    <source>
        <dbReference type="Proteomes" id="UP000625711"/>
    </source>
</evidence>
<keyword evidence="3" id="KW-1185">Reference proteome</keyword>
<gene>
    <name evidence="2" type="ORF">GWI33_007707</name>
</gene>
<feature type="compositionally biased region" description="Polar residues" evidence="1">
    <location>
        <begin position="42"/>
        <end position="55"/>
    </location>
</feature>
<feature type="region of interest" description="Disordered" evidence="1">
    <location>
        <begin position="19"/>
        <end position="75"/>
    </location>
</feature>
<evidence type="ECO:0000256" key="1">
    <source>
        <dbReference type="SAM" id="MobiDB-lite"/>
    </source>
</evidence>